<dbReference type="InterPro" id="IPR029052">
    <property type="entry name" value="Metallo-depent_PP-like"/>
</dbReference>
<dbReference type="Pfam" id="PF00149">
    <property type="entry name" value="Metallophos"/>
    <property type="match status" value="1"/>
</dbReference>
<dbReference type="InterPro" id="IPR051158">
    <property type="entry name" value="Metallophosphoesterase_sf"/>
</dbReference>
<evidence type="ECO:0000313" key="3">
    <source>
        <dbReference type="EMBL" id="QFU96972.1"/>
    </source>
</evidence>
<dbReference type="PANTHER" id="PTHR31302">
    <property type="entry name" value="TRANSMEMBRANE PROTEIN WITH METALLOPHOSPHOESTERASE DOMAIN-RELATED"/>
    <property type="match status" value="1"/>
</dbReference>
<dbReference type="EMBL" id="CP045529">
    <property type="protein sequence ID" value="QFU96972.1"/>
    <property type="molecule type" value="Genomic_DNA"/>
</dbReference>
<dbReference type="KEGG" id="lxl:KDY119_00465"/>
<dbReference type="GO" id="GO:0009245">
    <property type="term" value="P:lipid A biosynthetic process"/>
    <property type="evidence" value="ECO:0007669"/>
    <property type="project" value="TreeGrafter"/>
</dbReference>
<dbReference type="InterPro" id="IPR004843">
    <property type="entry name" value="Calcineurin-like_PHP"/>
</dbReference>
<reference evidence="3 4" key="1">
    <citation type="submission" date="2019-10" db="EMBL/GenBank/DDBJ databases">
        <title>Genome sequence of Luteimicrobium xylanilyticum HY-24.</title>
        <authorList>
            <person name="Kim D.Y."/>
            <person name="Park H.-Y."/>
        </authorList>
    </citation>
    <scope>NUCLEOTIDE SEQUENCE [LARGE SCALE GENOMIC DNA]</scope>
    <source>
        <strain evidence="3 4">HY-24</strain>
    </source>
</reference>
<protein>
    <recommendedName>
        <fullName evidence="2">Calcineurin-like phosphoesterase domain-containing protein</fullName>
    </recommendedName>
</protein>
<dbReference type="Gene3D" id="3.60.21.10">
    <property type="match status" value="1"/>
</dbReference>
<feature type="region of interest" description="Disordered" evidence="1">
    <location>
        <begin position="205"/>
        <end position="225"/>
    </location>
</feature>
<feature type="domain" description="Calcineurin-like phosphoesterase" evidence="2">
    <location>
        <begin position="49"/>
        <end position="261"/>
    </location>
</feature>
<dbReference type="SUPFAM" id="SSF56300">
    <property type="entry name" value="Metallo-dependent phosphatases"/>
    <property type="match status" value="1"/>
</dbReference>
<accession>A0A5P9Q7C6</accession>
<dbReference type="OrthoDB" id="9780884at2"/>
<keyword evidence="4" id="KW-1185">Reference proteome</keyword>
<dbReference type="Proteomes" id="UP000326702">
    <property type="component" value="Chromosome"/>
</dbReference>
<evidence type="ECO:0000256" key="1">
    <source>
        <dbReference type="SAM" id="MobiDB-lite"/>
    </source>
</evidence>
<name>A0A5P9Q7C6_9MICO</name>
<dbReference type="GO" id="GO:0016020">
    <property type="term" value="C:membrane"/>
    <property type="evidence" value="ECO:0007669"/>
    <property type="project" value="GOC"/>
</dbReference>
<dbReference type="GO" id="GO:0008758">
    <property type="term" value="F:UDP-2,3-diacylglucosamine hydrolase activity"/>
    <property type="evidence" value="ECO:0007669"/>
    <property type="project" value="TreeGrafter"/>
</dbReference>
<dbReference type="PANTHER" id="PTHR31302:SF20">
    <property type="entry name" value="CONSERVED PROTEIN"/>
    <property type="match status" value="1"/>
</dbReference>
<dbReference type="RefSeq" id="WP_036954673.1">
    <property type="nucleotide sequence ID" value="NZ_BAABIH010000013.1"/>
</dbReference>
<evidence type="ECO:0000259" key="2">
    <source>
        <dbReference type="Pfam" id="PF00149"/>
    </source>
</evidence>
<dbReference type="AlphaFoldDB" id="A0A5P9Q7C6"/>
<gene>
    <name evidence="3" type="ORF">KDY119_00465</name>
</gene>
<evidence type="ECO:0000313" key="4">
    <source>
        <dbReference type="Proteomes" id="UP000326702"/>
    </source>
</evidence>
<sequence>MTAGRRALGALGLVAASGAAGLGYALWEARQYTLRDRTVPVLPPGQPDLTILHFSDLHLVPTQADKIAWVRDLASLRPDFVVDTGDNMAHRDALRPLLHALEPLMSTPGAFVMGSNDYYAPMPKNPARYLKRDARKGPVVNPPNLPAAALAAALRGAGWKDLTNRRDVVDLDDRPDGAARRIELVGVDDPHLDRDVFPPRVPASVPPHAWTDAPDGDPSTGVGSTAEPLVRLGVTHAPYVRVLDQMYDDGAELILAGHTHGGQLCVPGYGALVTNCDVDRERASGLHGWPGARPDTPAGAGSTWLNVCAGLGTSPYTPVRFACRPEAVLLRLTARA</sequence>
<organism evidence="3 4">
    <name type="scientific">Luteimicrobium xylanilyticum</name>
    <dbReference type="NCBI Taxonomy" id="1133546"/>
    <lineage>
        <taxon>Bacteria</taxon>
        <taxon>Bacillati</taxon>
        <taxon>Actinomycetota</taxon>
        <taxon>Actinomycetes</taxon>
        <taxon>Micrococcales</taxon>
        <taxon>Luteimicrobium</taxon>
    </lineage>
</organism>
<proteinExistence type="predicted"/>